<proteinExistence type="predicted"/>
<feature type="domain" description="Aminoacyl-transfer RNA synthetases class-II family profile" evidence="6">
    <location>
        <begin position="1"/>
        <end position="80"/>
    </location>
</feature>
<evidence type="ECO:0000256" key="5">
    <source>
        <dbReference type="ARBA" id="ARBA00023146"/>
    </source>
</evidence>
<sequence>MLNKRLWEVSGHWDHYKENMYTSSIDEEEFALKPMNCPGGMLVYKSEAHSYRDFPMRVGELGRVHRHELSSFRGNRYPGT</sequence>
<comment type="caution">
    <text evidence="7">The sequence shown here is derived from an EMBL/GenBank/DDBJ whole genome shotgun (WGS) entry which is preliminary data.</text>
</comment>
<evidence type="ECO:0000256" key="3">
    <source>
        <dbReference type="ARBA" id="ARBA00022840"/>
    </source>
</evidence>
<dbReference type="SUPFAM" id="SSF55681">
    <property type="entry name" value="Class II aaRS and biotin synthetases"/>
    <property type="match status" value="1"/>
</dbReference>
<dbReference type="EMBL" id="BAAACI010000011">
    <property type="protein sequence ID" value="GAA0778996.1"/>
    <property type="molecule type" value="Genomic_DNA"/>
</dbReference>
<dbReference type="Pfam" id="PF00587">
    <property type="entry name" value="tRNA-synt_2b"/>
    <property type="match status" value="1"/>
</dbReference>
<evidence type="ECO:0000256" key="1">
    <source>
        <dbReference type="ARBA" id="ARBA00022598"/>
    </source>
</evidence>
<keyword evidence="3" id="KW-0067">ATP-binding</keyword>
<keyword evidence="8" id="KW-1185">Reference proteome</keyword>
<protein>
    <recommendedName>
        <fullName evidence="6">Aminoacyl-transfer RNA synthetases class-II family profile domain-containing protein</fullName>
    </recommendedName>
</protein>
<gene>
    <name evidence="7" type="ORF">GCM10008908_36810</name>
</gene>
<dbReference type="PANTHER" id="PTHR11451">
    <property type="entry name" value="THREONINE-TRNA LIGASE"/>
    <property type="match status" value="1"/>
</dbReference>
<dbReference type="InterPro" id="IPR045864">
    <property type="entry name" value="aa-tRNA-synth_II/BPL/LPL"/>
</dbReference>
<evidence type="ECO:0000313" key="7">
    <source>
        <dbReference type="EMBL" id="GAA0778996.1"/>
    </source>
</evidence>
<dbReference type="Gene3D" id="3.30.930.10">
    <property type="entry name" value="Bira Bifunctional Protein, Domain 2"/>
    <property type="match status" value="1"/>
</dbReference>
<name>A0ABP3W7C3_CLOSU</name>
<dbReference type="Proteomes" id="UP001501047">
    <property type="component" value="Unassembled WGS sequence"/>
</dbReference>
<keyword evidence="5" id="KW-0030">Aminoacyl-tRNA synthetase</keyword>
<evidence type="ECO:0000313" key="8">
    <source>
        <dbReference type="Proteomes" id="UP001501047"/>
    </source>
</evidence>
<dbReference type="PROSITE" id="PS50862">
    <property type="entry name" value="AA_TRNA_LIGASE_II"/>
    <property type="match status" value="1"/>
</dbReference>
<evidence type="ECO:0000259" key="6">
    <source>
        <dbReference type="PROSITE" id="PS50862"/>
    </source>
</evidence>
<dbReference type="InterPro" id="IPR002314">
    <property type="entry name" value="aa-tRNA-synt_IIb"/>
</dbReference>
<evidence type="ECO:0000256" key="4">
    <source>
        <dbReference type="ARBA" id="ARBA00022917"/>
    </source>
</evidence>
<dbReference type="PANTHER" id="PTHR11451:SF44">
    <property type="entry name" value="THREONINE--TRNA LIGASE, CHLOROPLASTIC_MITOCHONDRIAL 2"/>
    <property type="match status" value="1"/>
</dbReference>
<keyword evidence="1" id="KW-0436">Ligase</keyword>
<organism evidence="7 8">
    <name type="scientific">Clostridium subterminale</name>
    <dbReference type="NCBI Taxonomy" id="1550"/>
    <lineage>
        <taxon>Bacteria</taxon>
        <taxon>Bacillati</taxon>
        <taxon>Bacillota</taxon>
        <taxon>Clostridia</taxon>
        <taxon>Eubacteriales</taxon>
        <taxon>Clostridiaceae</taxon>
        <taxon>Clostridium</taxon>
    </lineage>
</organism>
<reference evidence="8" key="1">
    <citation type="journal article" date="2019" name="Int. J. Syst. Evol. Microbiol.">
        <title>The Global Catalogue of Microorganisms (GCM) 10K type strain sequencing project: providing services to taxonomists for standard genome sequencing and annotation.</title>
        <authorList>
            <consortium name="The Broad Institute Genomics Platform"/>
            <consortium name="The Broad Institute Genome Sequencing Center for Infectious Disease"/>
            <person name="Wu L."/>
            <person name="Ma J."/>
        </authorList>
    </citation>
    <scope>NUCLEOTIDE SEQUENCE [LARGE SCALE GENOMIC DNA]</scope>
    <source>
        <strain evidence="8">JCM 1417</strain>
    </source>
</reference>
<keyword evidence="4" id="KW-0648">Protein biosynthesis</keyword>
<evidence type="ECO:0000256" key="2">
    <source>
        <dbReference type="ARBA" id="ARBA00022741"/>
    </source>
</evidence>
<keyword evidence="2" id="KW-0547">Nucleotide-binding</keyword>
<accession>A0ABP3W7C3</accession>
<dbReference type="InterPro" id="IPR006195">
    <property type="entry name" value="aa-tRNA-synth_II"/>
</dbReference>